<evidence type="ECO:0000313" key="13">
    <source>
        <dbReference type="EMBL" id="QCY70064.1"/>
    </source>
</evidence>
<evidence type="ECO:0000256" key="11">
    <source>
        <dbReference type="RuleBase" id="RU362049"/>
    </source>
</evidence>
<dbReference type="Gene3D" id="3.90.700.10">
    <property type="entry name" value="Succinate dehydrogenase/fumarate reductase flavoprotein, catalytic domain"/>
    <property type="match status" value="1"/>
</dbReference>
<proteinExistence type="inferred from homology"/>
<feature type="domain" description="FAD-dependent oxidoreductase 2 FAD-binding" evidence="12">
    <location>
        <begin position="4"/>
        <end position="384"/>
    </location>
</feature>
<protein>
    <recommendedName>
        <fullName evidence="4 10">L-aspartate oxidase</fullName>
        <ecNumber evidence="4 10">1.4.3.16</ecNumber>
    </recommendedName>
</protein>
<dbReference type="GO" id="GO:0008734">
    <property type="term" value="F:L-aspartate oxidase activity"/>
    <property type="evidence" value="ECO:0007669"/>
    <property type="project" value="UniProtKB-UniRule"/>
</dbReference>
<dbReference type="GO" id="GO:0009435">
    <property type="term" value="P:NAD+ biosynthetic process"/>
    <property type="evidence" value="ECO:0007669"/>
    <property type="project" value="UniProtKB-UniPathway"/>
</dbReference>
<evidence type="ECO:0000256" key="6">
    <source>
        <dbReference type="ARBA" id="ARBA00022642"/>
    </source>
</evidence>
<evidence type="ECO:0000256" key="1">
    <source>
        <dbReference type="ARBA" id="ARBA00001974"/>
    </source>
</evidence>
<accession>A0A5B7X3C8</accession>
<dbReference type="SUPFAM" id="SSF51905">
    <property type="entry name" value="FAD/NAD(P)-binding domain"/>
    <property type="match status" value="1"/>
</dbReference>
<dbReference type="RefSeq" id="WP_139066626.1">
    <property type="nucleotide sequence ID" value="NZ_CP040812.1"/>
</dbReference>
<comment type="pathway">
    <text evidence="2 11">Cofactor biosynthesis; NAD(+) biosynthesis; iminoaspartate from L-aspartate (oxidase route): step 1/1.</text>
</comment>
<evidence type="ECO:0000256" key="5">
    <source>
        <dbReference type="ARBA" id="ARBA00022630"/>
    </source>
</evidence>
<keyword evidence="8 11" id="KW-0560">Oxidoreductase</keyword>
<keyword evidence="5 11" id="KW-0285">Flavoprotein</keyword>
<dbReference type="OrthoDB" id="9806724at2"/>
<dbReference type="Pfam" id="PF00890">
    <property type="entry name" value="FAD_binding_2"/>
    <property type="match status" value="1"/>
</dbReference>
<dbReference type="PANTHER" id="PTHR42716:SF2">
    <property type="entry name" value="L-ASPARTATE OXIDASE, CHLOROPLASTIC"/>
    <property type="match status" value="1"/>
</dbReference>
<evidence type="ECO:0000256" key="7">
    <source>
        <dbReference type="ARBA" id="ARBA00022827"/>
    </source>
</evidence>
<dbReference type="InterPro" id="IPR027477">
    <property type="entry name" value="Succ_DH/fumarate_Rdtase_cat_sf"/>
</dbReference>
<dbReference type="FunFam" id="3.90.700.10:FF:000002">
    <property type="entry name" value="L-aspartate oxidase"/>
    <property type="match status" value="1"/>
</dbReference>
<dbReference type="Gene3D" id="3.50.50.60">
    <property type="entry name" value="FAD/NAD(P)-binding domain"/>
    <property type="match status" value="1"/>
</dbReference>
<evidence type="ECO:0000256" key="3">
    <source>
        <dbReference type="ARBA" id="ARBA00008562"/>
    </source>
</evidence>
<evidence type="ECO:0000256" key="8">
    <source>
        <dbReference type="ARBA" id="ARBA00023002"/>
    </source>
</evidence>
<evidence type="ECO:0000259" key="12">
    <source>
        <dbReference type="Pfam" id="PF00890"/>
    </source>
</evidence>
<dbReference type="GO" id="GO:0005737">
    <property type="term" value="C:cytoplasm"/>
    <property type="evidence" value="ECO:0007669"/>
    <property type="project" value="UniProtKB-SubCell"/>
</dbReference>
<dbReference type="UniPathway" id="UPA00253">
    <property type="reaction ID" value="UER00326"/>
</dbReference>
<keyword evidence="14" id="KW-1185">Reference proteome</keyword>
<comment type="similarity">
    <text evidence="3 11">Belongs to the FAD-dependent oxidoreductase 2 family. NadB subfamily.</text>
</comment>
<keyword evidence="6 11" id="KW-0662">Pyridine nucleotide biosynthesis</keyword>
<dbReference type="Proteomes" id="UP000309016">
    <property type="component" value="Chromosome"/>
</dbReference>
<evidence type="ECO:0000256" key="4">
    <source>
        <dbReference type="ARBA" id="ARBA00012173"/>
    </source>
</evidence>
<comment type="subcellular location">
    <subcellularLocation>
        <location evidence="11">Cytoplasm</location>
    </subcellularLocation>
</comment>
<name>A0A5B7X3C8_9FLAO</name>
<dbReference type="EMBL" id="CP040812">
    <property type="protein sequence ID" value="QCY70064.1"/>
    <property type="molecule type" value="Genomic_DNA"/>
</dbReference>
<dbReference type="InterPro" id="IPR005288">
    <property type="entry name" value="NadB"/>
</dbReference>
<dbReference type="KEGG" id="afla:FHG64_12005"/>
<reference evidence="13 14" key="1">
    <citation type="submission" date="2019-06" db="EMBL/GenBank/DDBJ databases">
        <title>Complete genome sequence of Antarcticibacterium flavum KCTC 52984T from an Antarctic marine sediment.</title>
        <authorList>
            <person name="Lee Y.M."/>
            <person name="Shin S.C."/>
        </authorList>
    </citation>
    <scope>NUCLEOTIDE SEQUENCE [LARGE SCALE GENOMIC DNA]</scope>
    <source>
        <strain evidence="13 14">KCTC 52984</strain>
    </source>
</reference>
<dbReference type="AlphaFoldDB" id="A0A5B7X3C8"/>
<evidence type="ECO:0000313" key="14">
    <source>
        <dbReference type="Proteomes" id="UP000309016"/>
    </source>
</evidence>
<sequence>MNTDVLVIGSGIAGLSFAIKTAIARPDAAVVVLTKSSSDVCSSSRAQGGIAVVLDRVRDSFEQHIEDTMKAGRGVNDPYIVEMVISQAPERLQELIDWGTSFDANELGELELGLEGGHSQKRIVHHRDLTGKEMVTKLLQKAASLENITFYDHYFVTDLLLNKTGTKSTCVGVEALDNNSGKLIDINSRITYLATGGSGRIFSNTTNPSVATGDGVAMAMRAGAKVSGMNYIQFHPTALYSKDSHALFLISEAVRGYGAHLVNHEGKRFVFKYDPRGELATRDIVSEAIAEELKATGEEYVFLDCRHLDESSFKEHFPTIVQHCTSVGLDVMTDLIPVVPAAHYQCGGIEVNEFSRTSIGNLYAAGECAQTGLHGSNRLASNSLLEALVFSHQAAGVVVRELNFIPSPKTGEEEKVLVKGFGADKFTLQEIRSSLNKLMTYGLLHASGVNEKERALDNIKALQTKLNMFPHSGNLAYFELKNMLQAAQLIVEQAVEASVTRSYGETMKSFRKLSIPEPA</sequence>
<keyword evidence="7 11" id="KW-0274">FAD</keyword>
<dbReference type="PANTHER" id="PTHR42716">
    <property type="entry name" value="L-ASPARTATE OXIDASE"/>
    <property type="match status" value="1"/>
</dbReference>
<dbReference type="SUPFAM" id="SSF56425">
    <property type="entry name" value="Succinate dehydrogenase/fumarate reductase flavoprotein, catalytic domain"/>
    <property type="match status" value="1"/>
</dbReference>
<dbReference type="NCBIfam" id="TIGR00551">
    <property type="entry name" value="nadB"/>
    <property type="match status" value="1"/>
</dbReference>
<comment type="function">
    <text evidence="11">Catalyzes the oxidation of L-aspartate to iminoaspartate.</text>
</comment>
<organism evidence="13 14">
    <name type="scientific">Antarcticibacterium flavum</name>
    <dbReference type="NCBI Taxonomy" id="2058175"/>
    <lineage>
        <taxon>Bacteria</taxon>
        <taxon>Pseudomonadati</taxon>
        <taxon>Bacteroidota</taxon>
        <taxon>Flavobacteriia</taxon>
        <taxon>Flavobacteriales</taxon>
        <taxon>Flavobacteriaceae</taxon>
        <taxon>Antarcticibacterium</taxon>
    </lineage>
</organism>
<evidence type="ECO:0000256" key="9">
    <source>
        <dbReference type="ARBA" id="ARBA00048305"/>
    </source>
</evidence>
<dbReference type="InterPro" id="IPR036188">
    <property type="entry name" value="FAD/NAD-bd_sf"/>
</dbReference>
<comment type="cofactor">
    <cofactor evidence="1 11">
        <name>FAD</name>
        <dbReference type="ChEBI" id="CHEBI:57692"/>
    </cofactor>
</comment>
<dbReference type="PRINTS" id="PR00368">
    <property type="entry name" value="FADPNR"/>
</dbReference>
<evidence type="ECO:0000256" key="10">
    <source>
        <dbReference type="NCBIfam" id="TIGR00551"/>
    </source>
</evidence>
<comment type="catalytic activity">
    <reaction evidence="9">
        <text>L-aspartate + O2 = iminosuccinate + H2O2</text>
        <dbReference type="Rhea" id="RHEA:25876"/>
        <dbReference type="ChEBI" id="CHEBI:15379"/>
        <dbReference type="ChEBI" id="CHEBI:16240"/>
        <dbReference type="ChEBI" id="CHEBI:29991"/>
        <dbReference type="ChEBI" id="CHEBI:77875"/>
        <dbReference type="EC" id="1.4.3.16"/>
    </reaction>
    <physiologicalReaction direction="left-to-right" evidence="9">
        <dbReference type="Rhea" id="RHEA:25877"/>
    </physiologicalReaction>
</comment>
<evidence type="ECO:0000256" key="2">
    <source>
        <dbReference type="ARBA" id="ARBA00004950"/>
    </source>
</evidence>
<dbReference type="EC" id="1.4.3.16" evidence="4 10"/>
<dbReference type="InterPro" id="IPR003953">
    <property type="entry name" value="FAD-dep_OxRdtase_2_FAD-bd"/>
</dbReference>
<gene>
    <name evidence="13" type="primary">nadB</name>
    <name evidence="13" type="ORF">FHG64_12005</name>
</gene>